<dbReference type="EMBL" id="NQIK02000001">
    <property type="protein sequence ID" value="KAF7578735.1"/>
    <property type="molecule type" value="Genomic_DNA"/>
</dbReference>
<organism evidence="1 2">
    <name type="scientific">Pyrenophora tritici-repentis</name>
    <dbReference type="NCBI Taxonomy" id="45151"/>
    <lineage>
        <taxon>Eukaryota</taxon>
        <taxon>Fungi</taxon>
        <taxon>Dikarya</taxon>
        <taxon>Ascomycota</taxon>
        <taxon>Pezizomycotina</taxon>
        <taxon>Dothideomycetes</taxon>
        <taxon>Pleosporomycetidae</taxon>
        <taxon>Pleosporales</taxon>
        <taxon>Pleosporineae</taxon>
        <taxon>Pleosporaceae</taxon>
        <taxon>Pyrenophora</taxon>
    </lineage>
</organism>
<gene>
    <name evidence="1" type="ORF">PtrM4_029750</name>
</gene>
<dbReference type="RefSeq" id="XP_065966084.1">
    <property type="nucleotide sequence ID" value="XM_066103882.1"/>
</dbReference>
<protein>
    <submittedName>
        <fullName evidence="1">Uncharacterized protein</fullName>
    </submittedName>
</protein>
<accession>A0A5M9LXX4</accession>
<dbReference type="KEGG" id="ptrr:90954445"/>
<evidence type="ECO:0000313" key="1">
    <source>
        <dbReference type="EMBL" id="KAF7578735.1"/>
    </source>
</evidence>
<dbReference type="Proteomes" id="UP000245464">
    <property type="component" value="Chromosome 1"/>
</dbReference>
<dbReference type="GeneID" id="90954445"/>
<dbReference type="AlphaFoldDB" id="A0A5M9LXX4"/>
<name>A0A5M9LXX4_9PLEO</name>
<evidence type="ECO:0000313" key="2">
    <source>
        <dbReference type="Proteomes" id="UP000245464"/>
    </source>
</evidence>
<comment type="caution">
    <text evidence="1">The sequence shown here is derived from an EMBL/GenBank/DDBJ whole genome shotgun (WGS) entry which is preliminary data.</text>
</comment>
<proteinExistence type="predicted"/>
<sequence length="40" mass="4640">MFLAILQVVNRRTSTWVIFGKAIHIHVGYDAYATNRNTDF</sequence>
<reference evidence="1" key="1">
    <citation type="journal article" date="2018" name="BMC Genomics">
        <title>Comparative genomics of the wheat fungal pathogen Pyrenophora tritici-repentis reveals chromosomal variations and genome plasticity.</title>
        <authorList>
            <person name="Moolhuijzen P."/>
            <person name="See P.T."/>
            <person name="Hane J.K."/>
            <person name="Shi G."/>
            <person name="Liu Z."/>
            <person name="Oliver R.P."/>
            <person name="Moffat C.S."/>
        </authorList>
    </citation>
    <scope>NUCLEOTIDE SEQUENCE [LARGE SCALE GENOMIC DNA]</scope>
    <source>
        <strain evidence="1">M4</strain>
    </source>
</reference>